<protein>
    <submittedName>
        <fullName evidence="2">Uncharacterized protein</fullName>
    </submittedName>
</protein>
<dbReference type="RefSeq" id="WP_126133546.1">
    <property type="nucleotide sequence ID" value="NZ_CP025476.1"/>
</dbReference>
<dbReference type="EMBL" id="CP117684">
    <property type="protein sequence ID" value="WDC93079.1"/>
    <property type="molecule type" value="Genomic_DNA"/>
</dbReference>
<geneLocation type="plasmid" evidence="2 3">
    <name>p1_CACC879</name>
</geneLocation>
<evidence type="ECO:0000313" key="2">
    <source>
        <dbReference type="EMBL" id="WDC93079.1"/>
    </source>
</evidence>
<evidence type="ECO:0000313" key="1">
    <source>
        <dbReference type="EMBL" id="WDC93078.1"/>
    </source>
</evidence>
<sequence>MDVEYYKKIPANKRHAFNLILNAPKASQVQTKNRQFSTMDMFPTTLAAMGVDIKGERLGLGTNLFSTKKTLIEEKGLKKVDKALSAKSKFYNNQFIYDK</sequence>
<dbReference type="PANTHER" id="PTHR47371:SF3">
    <property type="entry name" value="PHOSPHOGLYCEROL TRANSFERASE I"/>
    <property type="match status" value="1"/>
</dbReference>
<dbReference type="Proteomes" id="UP001215533">
    <property type="component" value="Plasmid p1_CACC879"/>
</dbReference>
<accession>A0AAJ5RN39</accession>
<name>A0AAJ5RN39_LATCU</name>
<dbReference type="Gene3D" id="3.30.1120.170">
    <property type="match status" value="1"/>
</dbReference>
<dbReference type="InterPro" id="IPR050448">
    <property type="entry name" value="OpgB/LTA_synthase_biosynth"/>
</dbReference>
<proteinExistence type="predicted"/>
<dbReference type="PANTHER" id="PTHR47371">
    <property type="entry name" value="LIPOTEICHOIC ACID SYNTHASE"/>
    <property type="match status" value="1"/>
</dbReference>
<gene>
    <name evidence="1" type="ORF">PSR33_08025</name>
    <name evidence="2" type="ORF">PSR33_08030</name>
</gene>
<organism evidence="2 3">
    <name type="scientific">Latilactobacillus curvatus</name>
    <name type="common">Lactobacillus curvatus</name>
    <dbReference type="NCBI Taxonomy" id="28038"/>
    <lineage>
        <taxon>Bacteria</taxon>
        <taxon>Bacillati</taxon>
        <taxon>Bacillota</taxon>
        <taxon>Bacilli</taxon>
        <taxon>Lactobacillales</taxon>
        <taxon>Lactobacillaceae</taxon>
        <taxon>Latilactobacillus</taxon>
    </lineage>
</organism>
<reference evidence="2" key="1">
    <citation type="submission" date="2023-02" db="EMBL/GenBank/DDBJ databases">
        <title>Complete genome sequence of Lactobacillus curvatus CACC879 isolated from Pig feces.</title>
        <authorList>
            <person name="Park S."/>
            <person name="Park M.A."/>
            <person name="Kim D.-H."/>
            <person name="Kim Y."/>
        </authorList>
    </citation>
    <scope>NUCLEOTIDE SEQUENCE</scope>
    <source>
        <strain evidence="2">Curvatus</strain>
        <plasmid evidence="2">p1_CACC879</plasmid>
    </source>
</reference>
<dbReference type="InterPro" id="IPR017850">
    <property type="entry name" value="Alkaline_phosphatase_core_sf"/>
</dbReference>
<keyword evidence="2" id="KW-0614">Plasmid</keyword>
<dbReference type="Gene3D" id="3.40.720.10">
    <property type="entry name" value="Alkaline Phosphatase, subunit A"/>
    <property type="match status" value="1"/>
</dbReference>
<dbReference type="AlphaFoldDB" id="A0AAJ5RN39"/>
<dbReference type="EMBL" id="CP117684">
    <property type="protein sequence ID" value="WDC93078.1"/>
    <property type="molecule type" value="Genomic_DNA"/>
</dbReference>
<evidence type="ECO:0000313" key="3">
    <source>
        <dbReference type="Proteomes" id="UP001215533"/>
    </source>
</evidence>